<evidence type="ECO:0000313" key="2">
    <source>
        <dbReference type="Proteomes" id="UP001054945"/>
    </source>
</evidence>
<name>A0AAV4YEB7_CAEEX</name>
<keyword evidence="2" id="KW-1185">Reference proteome</keyword>
<comment type="caution">
    <text evidence="1">The sequence shown here is derived from an EMBL/GenBank/DDBJ whole genome shotgun (WGS) entry which is preliminary data.</text>
</comment>
<protein>
    <submittedName>
        <fullName evidence="1">Uncharacterized protein</fullName>
    </submittedName>
</protein>
<gene>
    <name evidence="1" type="ORF">CEXT_234391</name>
</gene>
<dbReference type="AlphaFoldDB" id="A0AAV4YEB7"/>
<dbReference type="EMBL" id="BPLR01001722">
    <property type="protein sequence ID" value="GIZ04356.1"/>
    <property type="molecule type" value="Genomic_DNA"/>
</dbReference>
<accession>A0AAV4YEB7</accession>
<organism evidence="1 2">
    <name type="scientific">Caerostris extrusa</name>
    <name type="common">Bark spider</name>
    <name type="synonym">Caerostris bankana</name>
    <dbReference type="NCBI Taxonomy" id="172846"/>
    <lineage>
        <taxon>Eukaryota</taxon>
        <taxon>Metazoa</taxon>
        <taxon>Ecdysozoa</taxon>
        <taxon>Arthropoda</taxon>
        <taxon>Chelicerata</taxon>
        <taxon>Arachnida</taxon>
        <taxon>Araneae</taxon>
        <taxon>Araneomorphae</taxon>
        <taxon>Entelegynae</taxon>
        <taxon>Araneoidea</taxon>
        <taxon>Araneidae</taxon>
        <taxon>Caerostris</taxon>
    </lineage>
</organism>
<proteinExistence type="predicted"/>
<reference evidence="1 2" key="1">
    <citation type="submission" date="2021-06" db="EMBL/GenBank/DDBJ databases">
        <title>Caerostris extrusa draft genome.</title>
        <authorList>
            <person name="Kono N."/>
            <person name="Arakawa K."/>
        </authorList>
    </citation>
    <scope>NUCLEOTIDE SEQUENCE [LARGE SCALE GENOMIC DNA]</scope>
</reference>
<evidence type="ECO:0000313" key="1">
    <source>
        <dbReference type="EMBL" id="GIZ04356.1"/>
    </source>
</evidence>
<sequence length="141" mass="15859">MLSAAVNQGLLGTEAISSNEMIWAIKSDLLSYEGAWKNWRLSPVIQDWESVDHLGSDFCLAFTPPLFNGIRSCWRPKSNCHAQPLSLPIYSTVVSGAIKLILRRFLNINGWFIAQKIPLGWKSSRARKPKLNWHPSGDLPN</sequence>
<dbReference type="Proteomes" id="UP001054945">
    <property type="component" value="Unassembled WGS sequence"/>
</dbReference>